<gene>
    <name evidence="1" type="ORF">CEXT_204401</name>
</gene>
<accession>A0AAV4XFK2</accession>
<keyword evidence="2" id="KW-1185">Reference proteome</keyword>
<evidence type="ECO:0000313" key="1">
    <source>
        <dbReference type="EMBL" id="GIY92731.1"/>
    </source>
</evidence>
<name>A0AAV4XFK2_CAEEX</name>
<protein>
    <submittedName>
        <fullName evidence="1">Uncharacterized protein</fullName>
    </submittedName>
</protein>
<dbReference type="AlphaFoldDB" id="A0AAV4XFK2"/>
<feature type="non-terminal residue" evidence="1">
    <location>
        <position position="170"/>
    </location>
</feature>
<reference evidence="1 2" key="1">
    <citation type="submission" date="2021-06" db="EMBL/GenBank/DDBJ databases">
        <title>Caerostris extrusa draft genome.</title>
        <authorList>
            <person name="Kono N."/>
            <person name="Arakawa K."/>
        </authorList>
    </citation>
    <scope>NUCLEOTIDE SEQUENCE [LARGE SCALE GENOMIC DNA]</scope>
</reference>
<dbReference type="Proteomes" id="UP001054945">
    <property type="component" value="Unassembled WGS sequence"/>
</dbReference>
<evidence type="ECO:0000313" key="2">
    <source>
        <dbReference type="Proteomes" id="UP001054945"/>
    </source>
</evidence>
<comment type="caution">
    <text evidence="1">The sequence shown here is derived from an EMBL/GenBank/DDBJ whole genome shotgun (WGS) entry which is preliminary data.</text>
</comment>
<dbReference type="EMBL" id="BPLR01000188">
    <property type="protein sequence ID" value="GIY92731.1"/>
    <property type="molecule type" value="Genomic_DNA"/>
</dbReference>
<proteinExistence type="predicted"/>
<organism evidence="1 2">
    <name type="scientific">Caerostris extrusa</name>
    <name type="common">Bark spider</name>
    <name type="synonym">Caerostris bankana</name>
    <dbReference type="NCBI Taxonomy" id="172846"/>
    <lineage>
        <taxon>Eukaryota</taxon>
        <taxon>Metazoa</taxon>
        <taxon>Ecdysozoa</taxon>
        <taxon>Arthropoda</taxon>
        <taxon>Chelicerata</taxon>
        <taxon>Arachnida</taxon>
        <taxon>Araneae</taxon>
        <taxon>Araneomorphae</taxon>
        <taxon>Entelegynae</taxon>
        <taxon>Araneoidea</taxon>
        <taxon>Araneidae</taxon>
        <taxon>Caerostris</taxon>
    </lineage>
</organism>
<sequence>MNRRKKKLKEQKRLHLKRKRFETCSDRVGFHASTLKGEGVVERKKGGEVHQRDYLKVRRRVMSHWARSLQQRCDDAVWFSNRRARWRKQMGSQNYNTYGSLSFNYQHPSSYLVSTRHHTLHIQIHLLLQTGSTGSLHHHHHHLHTNPTDARSSLAYNTVVDCSSALQPSV</sequence>